<evidence type="ECO:0000256" key="2">
    <source>
        <dbReference type="ARBA" id="ARBA00022771"/>
    </source>
</evidence>
<name>A0A8D8Q6T9_9HEMI</name>
<dbReference type="InterPro" id="IPR019787">
    <property type="entry name" value="Znf_PHD-finger"/>
</dbReference>
<dbReference type="InterPro" id="IPR013083">
    <property type="entry name" value="Znf_RING/FYVE/PHD"/>
</dbReference>
<keyword evidence="2 4" id="KW-0863">Zinc-finger</keyword>
<evidence type="ECO:0000256" key="3">
    <source>
        <dbReference type="ARBA" id="ARBA00022833"/>
    </source>
</evidence>
<dbReference type="EMBL" id="HBUF01571861">
    <property type="protein sequence ID" value="CAG6766921.1"/>
    <property type="molecule type" value="Transcribed_RNA"/>
</dbReference>
<dbReference type="InterPro" id="IPR019786">
    <property type="entry name" value="Zinc_finger_PHD-type_CS"/>
</dbReference>
<dbReference type="Gene3D" id="3.30.40.10">
    <property type="entry name" value="Zinc/RING finger domain, C3HC4 (zinc finger)"/>
    <property type="match status" value="1"/>
</dbReference>
<reference evidence="7" key="1">
    <citation type="submission" date="2021-05" db="EMBL/GenBank/DDBJ databases">
        <authorList>
            <person name="Alioto T."/>
            <person name="Alioto T."/>
            <person name="Gomez Garrido J."/>
        </authorList>
    </citation>
    <scope>NUCLEOTIDE SEQUENCE</scope>
</reference>
<evidence type="ECO:0000259" key="6">
    <source>
        <dbReference type="PROSITE" id="PS50016"/>
    </source>
</evidence>
<organism evidence="7">
    <name type="scientific">Cacopsylla melanoneura</name>
    <dbReference type="NCBI Taxonomy" id="428564"/>
    <lineage>
        <taxon>Eukaryota</taxon>
        <taxon>Metazoa</taxon>
        <taxon>Ecdysozoa</taxon>
        <taxon>Arthropoda</taxon>
        <taxon>Hexapoda</taxon>
        <taxon>Insecta</taxon>
        <taxon>Pterygota</taxon>
        <taxon>Neoptera</taxon>
        <taxon>Paraneoptera</taxon>
        <taxon>Hemiptera</taxon>
        <taxon>Sternorrhyncha</taxon>
        <taxon>Psylloidea</taxon>
        <taxon>Psyllidae</taxon>
        <taxon>Psyllinae</taxon>
        <taxon>Cacopsylla</taxon>
    </lineage>
</organism>
<dbReference type="CDD" id="cd15489">
    <property type="entry name" value="PHD_SF"/>
    <property type="match status" value="1"/>
</dbReference>
<evidence type="ECO:0000313" key="7">
    <source>
        <dbReference type="EMBL" id="CAG6626137.1"/>
    </source>
</evidence>
<sequence>MICSKCNIPVQRKDENISCTKCTRSYHLTCTDLETPQTPAEKKKWACAICTTNPSSTPKTASSGTGTGTGSNTPKTDDPGDKTSLREINNKLTWLINQQNETSTKLNTLIEDNKKMKKLLSDKDQIIIKLEKRVVALEQRTRINNIEISNYPENPNENIRDIVKMICAKMEVQITDADIQATHRVPRFNKGIKNIVVNFSSRWTKNKVLMATKDFRKVKKRQLLASDVSQDLPADTFYVSEHLCPEMKQLLKKTKIFARANNYQYVWVKDGVINLKKNAEARNVFAIGSDLDFPQPS</sequence>
<dbReference type="EMBL" id="HBUF01061837">
    <property type="protein sequence ID" value="CAG6626136.1"/>
    <property type="molecule type" value="Transcribed_RNA"/>
</dbReference>
<dbReference type="AlphaFoldDB" id="A0A8D8Q6T9"/>
<evidence type="ECO:0000256" key="4">
    <source>
        <dbReference type="PROSITE-ProRule" id="PRU00146"/>
    </source>
</evidence>
<dbReference type="InterPro" id="IPR057251">
    <property type="entry name" value="FP_C"/>
</dbReference>
<feature type="region of interest" description="Disordered" evidence="5">
    <location>
        <begin position="54"/>
        <end position="84"/>
    </location>
</feature>
<feature type="domain" description="PHD-type" evidence="6">
    <location>
        <begin position="1"/>
        <end position="53"/>
    </location>
</feature>
<evidence type="ECO:0000256" key="1">
    <source>
        <dbReference type="ARBA" id="ARBA00022723"/>
    </source>
</evidence>
<dbReference type="Pfam" id="PF00628">
    <property type="entry name" value="PHD"/>
    <property type="match status" value="1"/>
</dbReference>
<dbReference type="EMBL" id="HBUF01061838">
    <property type="protein sequence ID" value="CAG6626137.1"/>
    <property type="molecule type" value="Transcribed_RNA"/>
</dbReference>
<dbReference type="PROSITE" id="PS50016">
    <property type="entry name" value="ZF_PHD_2"/>
    <property type="match status" value="1"/>
</dbReference>
<proteinExistence type="predicted"/>
<dbReference type="SUPFAM" id="SSF57903">
    <property type="entry name" value="FYVE/PHD zinc finger"/>
    <property type="match status" value="1"/>
</dbReference>
<accession>A0A8D8Q6T9</accession>
<dbReference type="InterPro" id="IPR001965">
    <property type="entry name" value="Znf_PHD"/>
</dbReference>
<keyword evidence="3" id="KW-0862">Zinc</keyword>
<feature type="compositionally biased region" description="Low complexity" evidence="5">
    <location>
        <begin position="54"/>
        <end position="74"/>
    </location>
</feature>
<keyword evidence="1" id="KW-0479">Metal-binding</keyword>
<dbReference type="InterPro" id="IPR011011">
    <property type="entry name" value="Znf_FYVE_PHD"/>
</dbReference>
<dbReference type="Pfam" id="PF25298">
    <property type="entry name" value="Baculo_FP_2nd"/>
    <property type="match status" value="1"/>
</dbReference>
<dbReference type="PROSITE" id="PS01359">
    <property type="entry name" value="ZF_PHD_1"/>
    <property type="match status" value="1"/>
</dbReference>
<evidence type="ECO:0000256" key="5">
    <source>
        <dbReference type="SAM" id="MobiDB-lite"/>
    </source>
</evidence>
<feature type="compositionally biased region" description="Basic and acidic residues" evidence="5">
    <location>
        <begin position="75"/>
        <end position="84"/>
    </location>
</feature>
<dbReference type="EMBL" id="HBUF01571862">
    <property type="protein sequence ID" value="CAG6766922.1"/>
    <property type="molecule type" value="Transcribed_RNA"/>
</dbReference>
<dbReference type="SMART" id="SM00249">
    <property type="entry name" value="PHD"/>
    <property type="match status" value="1"/>
</dbReference>
<dbReference type="EMBL" id="HBUF01571859">
    <property type="protein sequence ID" value="CAG6766919.1"/>
    <property type="molecule type" value="Transcribed_RNA"/>
</dbReference>
<dbReference type="GO" id="GO:0008270">
    <property type="term" value="F:zinc ion binding"/>
    <property type="evidence" value="ECO:0007669"/>
    <property type="project" value="UniProtKB-KW"/>
</dbReference>
<protein>
    <recommendedName>
        <fullName evidence="6">PHD-type domain-containing protein</fullName>
    </recommendedName>
</protein>